<dbReference type="OrthoDB" id="9813772at2"/>
<evidence type="ECO:0000313" key="2">
    <source>
        <dbReference type="Proteomes" id="UP000269591"/>
    </source>
</evidence>
<dbReference type="InterPro" id="IPR025051">
    <property type="entry name" value="DUF3990"/>
</dbReference>
<protein>
    <recommendedName>
        <fullName evidence="3">DUF3990 domain-containing protein</fullName>
    </recommendedName>
</protein>
<evidence type="ECO:0000313" key="1">
    <source>
        <dbReference type="EMBL" id="RNL42016.1"/>
    </source>
</evidence>
<gene>
    <name evidence="1" type="ORF">DMP06_00995</name>
</gene>
<dbReference type="Pfam" id="PF13151">
    <property type="entry name" value="DUF3990"/>
    <property type="match status" value="1"/>
</dbReference>
<keyword evidence="2" id="KW-1185">Reference proteome</keyword>
<name>A0A3N0B5X7_9ACTN</name>
<dbReference type="EMBL" id="QIBX01000001">
    <property type="protein sequence ID" value="RNL42016.1"/>
    <property type="molecule type" value="Genomic_DNA"/>
</dbReference>
<dbReference type="RefSeq" id="WP_123207875.1">
    <property type="nucleotide sequence ID" value="NZ_JBHTHO010000011.1"/>
</dbReference>
<accession>A0A3N0B5X7</accession>
<reference evidence="2" key="1">
    <citation type="submission" date="2018-05" db="EMBL/GenBank/DDBJ databases">
        <title>Genome Sequencing of selected type strains of the family Eggerthellaceae.</title>
        <authorList>
            <person name="Danylec N."/>
            <person name="Stoll D.A."/>
            <person name="Doetsch A."/>
            <person name="Huch M."/>
        </authorList>
    </citation>
    <scope>NUCLEOTIDE SEQUENCE [LARGE SCALE GENOMIC DNA]</scope>
    <source>
        <strain evidence="2">DSM 24851</strain>
    </source>
</reference>
<sequence>MSVMSSDSVLTLYHGSRMVVRHPRYGIGNPFNDYGLGFYCTEFIDLAREWACPELLSGFVNEYHLPMKGLRVLDLDAPNYSSLNWIAVLLAHRKFDITTPVMARARDFMLERYAICVDEADVVTGYRADDSYFSFARAFLDNRISLRQLEAALRFGELGRQVVIKSPRAFDALAFVREESVDGSIWHPKRMSRDRRARNDYKALVVSGDVQPDDIFMIDLLRGAVL</sequence>
<dbReference type="Proteomes" id="UP000269591">
    <property type="component" value="Unassembled WGS sequence"/>
</dbReference>
<evidence type="ECO:0008006" key="3">
    <source>
        <dbReference type="Google" id="ProtNLM"/>
    </source>
</evidence>
<proteinExistence type="predicted"/>
<dbReference type="AlphaFoldDB" id="A0A3N0B5X7"/>
<comment type="caution">
    <text evidence="1">The sequence shown here is derived from an EMBL/GenBank/DDBJ whole genome shotgun (WGS) entry which is preliminary data.</text>
</comment>
<organism evidence="1 2">
    <name type="scientific">Slackia equolifaciens</name>
    <dbReference type="NCBI Taxonomy" id="498718"/>
    <lineage>
        <taxon>Bacteria</taxon>
        <taxon>Bacillati</taxon>
        <taxon>Actinomycetota</taxon>
        <taxon>Coriobacteriia</taxon>
        <taxon>Eggerthellales</taxon>
        <taxon>Eggerthellaceae</taxon>
        <taxon>Slackia</taxon>
    </lineage>
</organism>